<reference evidence="2 3" key="1">
    <citation type="journal article" date="2013" name="PLoS Genet.">
        <title>The genome and development-dependent transcriptomes of Pyronema confluens: a window into fungal evolution.</title>
        <authorList>
            <person name="Traeger S."/>
            <person name="Altegoer F."/>
            <person name="Freitag M."/>
            <person name="Gabaldon T."/>
            <person name="Kempken F."/>
            <person name="Kumar A."/>
            <person name="Marcet-Houben M."/>
            <person name="Poggeler S."/>
            <person name="Stajich J.E."/>
            <person name="Nowrousian M."/>
        </authorList>
    </citation>
    <scope>NUCLEOTIDE SEQUENCE [LARGE SCALE GENOMIC DNA]</scope>
    <source>
        <strain evidence="3">CBS 100304</strain>
        <tissue evidence="2">Vegetative mycelium</tissue>
    </source>
</reference>
<dbReference type="AlphaFoldDB" id="U4LVF1"/>
<dbReference type="Gene3D" id="1.20.120.1020">
    <property type="entry name" value="Prion-inhibition and propagation, HeLo domain"/>
    <property type="match status" value="1"/>
</dbReference>
<feature type="compositionally biased region" description="Polar residues" evidence="1">
    <location>
        <begin position="1"/>
        <end position="16"/>
    </location>
</feature>
<proteinExistence type="predicted"/>
<dbReference type="Proteomes" id="UP000018144">
    <property type="component" value="Unassembled WGS sequence"/>
</dbReference>
<feature type="region of interest" description="Disordered" evidence="1">
    <location>
        <begin position="1"/>
        <end position="23"/>
    </location>
</feature>
<name>U4LVF1_PYROM</name>
<evidence type="ECO:0000313" key="3">
    <source>
        <dbReference type="Proteomes" id="UP000018144"/>
    </source>
</evidence>
<keyword evidence="3" id="KW-1185">Reference proteome</keyword>
<organism evidence="2 3">
    <name type="scientific">Pyronema omphalodes (strain CBS 100304)</name>
    <name type="common">Pyronema confluens</name>
    <dbReference type="NCBI Taxonomy" id="1076935"/>
    <lineage>
        <taxon>Eukaryota</taxon>
        <taxon>Fungi</taxon>
        <taxon>Dikarya</taxon>
        <taxon>Ascomycota</taxon>
        <taxon>Pezizomycotina</taxon>
        <taxon>Pezizomycetes</taxon>
        <taxon>Pezizales</taxon>
        <taxon>Pyronemataceae</taxon>
        <taxon>Pyronema</taxon>
    </lineage>
</organism>
<evidence type="ECO:0000256" key="1">
    <source>
        <dbReference type="SAM" id="MobiDB-lite"/>
    </source>
</evidence>
<sequence>MTTARQATPGESTGETAQPKIPMNKPHAVILQANSQSLSTAQEPCFFTMPDLPPMRVPSPHRILYGLKTTRIIDGIVISQSPLSYVLKTTSTKQENNSVAKHQEKKRPNKTPIMEIAGMTIGGAGLVLAFESVLATMQQIPTAKNYPKDYTRFARSVKIQLGKLEIWKRDGQNYRLKDDLIAEHVWSAIEGIQELLEELEIMEEEYRNAVGVVGGNKMGGMPAAGRKMSLALALKWAASVKEKAASALKELRVFVDELYGSVPVKDPVIIIADIPTQESSQFQATPSSMRIVELDSDCQLPEDSHQSPKASKKRLIKHLGTRQCVLRSVTRKRGLRPGASGIAKKRNLKQRETSTIRRLISGIILRKHWFGKWPMPFMQLDCVASGAYSRLHMQAG</sequence>
<protein>
    <submittedName>
        <fullName evidence="2">Uncharacterized protein</fullName>
    </submittedName>
</protein>
<gene>
    <name evidence="2" type="ORF">PCON_03910</name>
</gene>
<dbReference type="InterPro" id="IPR038305">
    <property type="entry name" value="HeLo_sf"/>
</dbReference>
<accession>U4LVF1</accession>
<dbReference type="EMBL" id="HF936567">
    <property type="protein sequence ID" value="CCX34517.1"/>
    <property type="molecule type" value="Genomic_DNA"/>
</dbReference>
<evidence type="ECO:0000313" key="2">
    <source>
        <dbReference type="EMBL" id="CCX34517.1"/>
    </source>
</evidence>